<feature type="compositionally biased region" description="Low complexity" evidence="1">
    <location>
        <begin position="70"/>
        <end position="90"/>
    </location>
</feature>
<keyword evidence="2" id="KW-0472">Membrane</keyword>
<name>A0A5N6JLF0_9EURO</name>
<proteinExistence type="predicted"/>
<keyword evidence="4" id="KW-1185">Reference proteome</keyword>
<dbReference type="EMBL" id="ML732764">
    <property type="protein sequence ID" value="KAB8279725.1"/>
    <property type="molecule type" value="Genomic_DNA"/>
</dbReference>
<feature type="transmembrane region" description="Helical" evidence="2">
    <location>
        <begin position="6"/>
        <end position="29"/>
    </location>
</feature>
<evidence type="ECO:0000256" key="1">
    <source>
        <dbReference type="SAM" id="MobiDB-lite"/>
    </source>
</evidence>
<keyword evidence="2" id="KW-1133">Transmembrane helix</keyword>
<organism evidence="3 4">
    <name type="scientific">Aspergillus minisclerotigenes</name>
    <dbReference type="NCBI Taxonomy" id="656917"/>
    <lineage>
        <taxon>Eukaryota</taxon>
        <taxon>Fungi</taxon>
        <taxon>Dikarya</taxon>
        <taxon>Ascomycota</taxon>
        <taxon>Pezizomycotina</taxon>
        <taxon>Eurotiomycetes</taxon>
        <taxon>Eurotiomycetidae</taxon>
        <taxon>Eurotiales</taxon>
        <taxon>Aspergillaceae</taxon>
        <taxon>Aspergillus</taxon>
        <taxon>Aspergillus subgen. Circumdati</taxon>
    </lineage>
</organism>
<gene>
    <name evidence="3" type="ORF">BDV30DRAFT_202023</name>
</gene>
<dbReference type="Proteomes" id="UP000326289">
    <property type="component" value="Unassembled WGS sequence"/>
</dbReference>
<evidence type="ECO:0000256" key="2">
    <source>
        <dbReference type="SAM" id="Phobius"/>
    </source>
</evidence>
<feature type="non-terminal residue" evidence="3">
    <location>
        <position position="90"/>
    </location>
</feature>
<evidence type="ECO:0000313" key="4">
    <source>
        <dbReference type="Proteomes" id="UP000326289"/>
    </source>
</evidence>
<sequence>MVSWTLAGITIHGDILITFVMVHTLLTLLKLYGLYVLAVLADFAANFEADELEEWLEHARARRNNVYARSSSTDSDSTDTNFTDSDYTGS</sequence>
<keyword evidence="2" id="KW-0812">Transmembrane</keyword>
<reference evidence="3 4" key="1">
    <citation type="submission" date="2019-04" db="EMBL/GenBank/DDBJ databases">
        <title>Fungal friends and foes A comparative genomics study of 23 Aspergillus species from section Flavi.</title>
        <authorList>
            <consortium name="DOE Joint Genome Institute"/>
            <person name="Kjaerbolling I."/>
            <person name="Vesth T.C."/>
            <person name="Frisvad J.C."/>
            <person name="Nybo J.L."/>
            <person name="Theobald S."/>
            <person name="Kildgaard S."/>
            <person name="Petersen T.I."/>
            <person name="Kuo A."/>
            <person name="Sato A."/>
            <person name="Lyhne E.K."/>
            <person name="Kogle M.E."/>
            <person name="Wiebenga A."/>
            <person name="Kun R.S."/>
            <person name="Lubbers R.J."/>
            <person name="Makela M.R."/>
            <person name="Barry K."/>
            <person name="Chovatia M."/>
            <person name="Clum A."/>
            <person name="Daum C."/>
            <person name="Haridas S."/>
            <person name="He G."/>
            <person name="LaButti K."/>
            <person name="Lipzen A."/>
            <person name="Mondo S."/>
            <person name="Pangilinan J."/>
            <person name="Riley R."/>
            <person name="Salamov A."/>
            <person name="Simmons B.A."/>
            <person name="Magnuson J.K."/>
            <person name="Henrissat B."/>
            <person name="Mortensen U.H."/>
            <person name="Larsen T.O."/>
            <person name="De vries R.P."/>
            <person name="Grigoriev I.V."/>
            <person name="Machida M."/>
            <person name="Baker S.E."/>
            <person name="Andersen M.R."/>
        </authorList>
    </citation>
    <scope>NUCLEOTIDE SEQUENCE [LARGE SCALE GENOMIC DNA]</scope>
    <source>
        <strain evidence="3 4">CBS 117635</strain>
    </source>
</reference>
<protein>
    <submittedName>
        <fullName evidence="3">Uncharacterized protein</fullName>
    </submittedName>
</protein>
<feature type="region of interest" description="Disordered" evidence="1">
    <location>
        <begin position="65"/>
        <end position="90"/>
    </location>
</feature>
<accession>A0A5N6JLF0</accession>
<evidence type="ECO:0000313" key="3">
    <source>
        <dbReference type="EMBL" id="KAB8279725.1"/>
    </source>
</evidence>
<dbReference type="AlphaFoldDB" id="A0A5N6JLF0"/>